<accession>A0ABT0UXM8</accession>
<dbReference type="Pfam" id="PF13460">
    <property type="entry name" value="NAD_binding_10"/>
    <property type="match status" value="1"/>
</dbReference>
<comment type="caution">
    <text evidence="2">The sequence shown here is derived from an EMBL/GenBank/DDBJ whole genome shotgun (WGS) entry which is preliminary data.</text>
</comment>
<dbReference type="Gene3D" id="3.90.25.10">
    <property type="entry name" value="UDP-galactose 4-epimerase, domain 1"/>
    <property type="match status" value="1"/>
</dbReference>
<organism evidence="2 3">
    <name type="scientific">Streptomyces albipurpureus</name>
    <dbReference type="NCBI Taxonomy" id="2897419"/>
    <lineage>
        <taxon>Bacteria</taxon>
        <taxon>Bacillati</taxon>
        <taxon>Actinomycetota</taxon>
        <taxon>Actinomycetes</taxon>
        <taxon>Kitasatosporales</taxon>
        <taxon>Streptomycetaceae</taxon>
        <taxon>Streptomyces</taxon>
    </lineage>
</organism>
<protein>
    <submittedName>
        <fullName evidence="2">NAD(P)H-binding protein</fullName>
    </submittedName>
</protein>
<gene>
    <name evidence="2" type="ORF">NBG84_34525</name>
</gene>
<reference evidence="2" key="1">
    <citation type="submission" date="2022-06" db="EMBL/GenBank/DDBJ databases">
        <title>Genome public.</title>
        <authorList>
            <person name="Sun Q."/>
        </authorList>
    </citation>
    <scope>NUCLEOTIDE SEQUENCE</scope>
    <source>
        <strain evidence="2">CWNU-1</strain>
    </source>
</reference>
<name>A0ABT0UXM8_9ACTN</name>
<dbReference type="Gene3D" id="3.40.50.720">
    <property type="entry name" value="NAD(P)-binding Rossmann-like Domain"/>
    <property type="match status" value="1"/>
</dbReference>
<keyword evidence="3" id="KW-1185">Reference proteome</keyword>
<evidence type="ECO:0000313" key="3">
    <source>
        <dbReference type="Proteomes" id="UP001431429"/>
    </source>
</evidence>
<dbReference type="InterPro" id="IPR016040">
    <property type="entry name" value="NAD(P)-bd_dom"/>
</dbReference>
<dbReference type="EMBL" id="JAMQAW010000070">
    <property type="protein sequence ID" value="MCM2393334.1"/>
    <property type="molecule type" value="Genomic_DNA"/>
</dbReference>
<dbReference type="InterPro" id="IPR051604">
    <property type="entry name" value="Ergot_Alk_Oxidoreductase"/>
</dbReference>
<dbReference type="PANTHER" id="PTHR43162">
    <property type="match status" value="1"/>
</dbReference>
<evidence type="ECO:0000259" key="1">
    <source>
        <dbReference type="Pfam" id="PF13460"/>
    </source>
</evidence>
<feature type="domain" description="NAD(P)-binding" evidence="1">
    <location>
        <begin position="13"/>
        <end position="176"/>
    </location>
</feature>
<evidence type="ECO:0000313" key="2">
    <source>
        <dbReference type="EMBL" id="MCM2393334.1"/>
    </source>
</evidence>
<dbReference type="SUPFAM" id="SSF51735">
    <property type="entry name" value="NAD(P)-binding Rossmann-fold domains"/>
    <property type="match status" value="1"/>
</dbReference>
<dbReference type="RefSeq" id="WP_250923630.1">
    <property type="nucleotide sequence ID" value="NZ_JAMQAW010000070.1"/>
</dbReference>
<dbReference type="Proteomes" id="UP001431429">
    <property type="component" value="Unassembled WGS sequence"/>
</dbReference>
<sequence length="280" mass="29925">MTTSSPPSVLVTGGTGKTGSRVADVLQRRGIAVRVASRSSRTRFDWSDRTTWSAALSGVRAVYVVGSEDPSEADDLGAFVKTAAEHGVQRLVLLSARVWADIDDGSGHLLATENVVRSSGLEWTILRPTWFAQNFTELPLFTAALAKGELRLPVGEGREPFVDLDDLAEVAAATLTEEGHAGRTYALSGPRALTFGEAIAAIAEASGLDLRYVPVTEEEYLREAVSEGLPADFAAVFAELLGHIRSGESERLSVGVREALNREPSDYAAYVARTDFSSLG</sequence>
<dbReference type="InterPro" id="IPR036291">
    <property type="entry name" value="NAD(P)-bd_dom_sf"/>
</dbReference>
<proteinExistence type="predicted"/>
<dbReference type="PANTHER" id="PTHR43162:SF1">
    <property type="entry name" value="PRESTALK A DIFFERENTIATION PROTEIN A"/>
    <property type="match status" value="1"/>
</dbReference>